<sequence>MVEKVKTDVMGLIVGKPEISMQSCEEDLQNPYNNLLRAEPYSNENHLNSDETVRSFLHKSQYFQQEQWRSSSRLHTAVYYSVQQGDCHPPKRKLIDGRATSVLSPAPAMMWNGQKRLFAYQLPTSVEQIHDTAGLSDTGAAAQKRYPSLKYSYSILLKKSVSIVSPSETAEQRKELTDMDSLDRSLSVDEPDIVYNETTPLLNACSSLPAVTNYESTQLDFPGPSTTSQSEVGSRPPRRPRRRCVTQRSLETRKMRPYIASPFMPIATTLSIPLERRPPSSPKLPRKNAVFAAGAKPDDALLSGDERRSPTTTDEDSSSDGDESSISIKGSFSSLSSREWITIVMLAIANLCSTVAFSCIAPFYPDEAKKKSMTESQTGIVFGVFELVMFVMAPVFGKYMTVIGSKNMFTLGLAITGITAILFGFLNYLPSGNIFFLASVLIRILEAIGDAAFVTSAFAISAKCFPGNIAVVVGIMETFAGLGYTAGPLIGGFLYEFGGFQVPFLVLGAILLLATALGWWLIENFRDDKMGSSKGMVAMLHIPVVWIMVYAVVVCAISLSFLDPTLSAHLQSFNLSPTMIGLMFLLCGGIYTLTAPLWGFLIDRYQCATAVMFFGSSATVISMALIGPSPLLPLSKNLVMIGISLALLGVAAGALYIPTFQSCLDAVKDHGYDDSFRTYGCVSGVFQSAFALGGFMVPLLAGSWLKRSGLRGLQQLSGLSILCFSLQSRSSSVLVTKSYLIEIPRSCPVYIANFQFMFKQDSVEL</sequence>
<dbReference type="InterPro" id="IPR011701">
    <property type="entry name" value="MFS"/>
</dbReference>
<dbReference type="GO" id="GO:0022857">
    <property type="term" value="F:transmembrane transporter activity"/>
    <property type="evidence" value="ECO:0007669"/>
    <property type="project" value="InterPro"/>
</dbReference>
<evidence type="ECO:0000256" key="3">
    <source>
        <dbReference type="ARBA" id="ARBA00022692"/>
    </source>
</evidence>
<keyword evidence="4 7" id="KW-1133">Transmembrane helix</keyword>
<feature type="transmembrane region" description="Helical" evidence="7">
    <location>
        <begin position="434"/>
        <end position="462"/>
    </location>
</feature>
<keyword evidence="3 7" id="KW-0812">Transmembrane</keyword>
<gene>
    <name evidence="9" type="ORF">KIN20_000698</name>
</gene>
<dbReference type="Gene3D" id="1.20.1250.20">
    <property type="entry name" value="MFS general substrate transporter like domains"/>
    <property type="match status" value="2"/>
</dbReference>
<evidence type="ECO:0000256" key="2">
    <source>
        <dbReference type="ARBA" id="ARBA00022448"/>
    </source>
</evidence>
<dbReference type="AlphaFoldDB" id="A0AAD5QC05"/>
<dbReference type="PROSITE" id="PS50850">
    <property type="entry name" value="MFS"/>
    <property type="match status" value="1"/>
</dbReference>
<evidence type="ECO:0000256" key="7">
    <source>
        <dbReference type="SAM" id="Phobius"/>
    </source>
</evidence>
<feature type="domain" description="Major facilitator superfamily (MFS) profile" evidence="8">
    <location>
        <begin position="342"/>
        <end position="765"/>
    </location>
</feature>
<feature type="compositionally biased region" description="Acidic residues" evidence="6">
    <location>
        <begin position="313"/>
        <end position="323"/>
    </location>
</feature>
<dbReference type="PANTHER" id="PTHR23506">
    <property type="entry name" value="GH10249P"/>
    <property type="match status" value="1"/>
</dbReference>
<feature type="compositionally biased region" description="Basic residues" evidence="6">
    <location>
        <begin position="236"/>
        <end position="245"/>
    </location>
</feature>
<keyword evidence="5 7" id="KW-0472">Membrane</keyword>
<dbReference type="EMBL" id="JAHQIW010000104">
    <property type="protein sequence ID" value="KAJ1346032.1"/>
    <property type="molecule type" value="Genomic_DNA"/>
</dbReference>
<feature type="transmembrane region" description="Helical" evidence="7">
    <location>
        <begin position="582"/>
        <end position="601"/>
    </location>
</feature>
<proteinExistence type="predicted"/>
<dbReference type="InterPro" id="IPR050930">
    <property type="entry name" value="MFS_Vesicular_Transporter"/>
</dbReference>
<dbReference type="Pfam" id="PF07690">
    <property type="entry name" value="MFS_1"/>
    <property type="match status" value="1"/>
</dbReference>
<feature type="transmembrane region" description="Helical" evidence="7">
    <location>
        <begin position="638"/>
        <end position="657"/>
    </location>
</feature>
<dbReference type="InterPro" id="IPR036259">
    <property type="entry name" value="MFS_trans_sf"/>
</dbReference>
<feature type="compositionally biased region" description="Polar residues" evidence="6">
    <location>
        <begin position="216"/>
        <end position="232"/>
    </location>
</feature>
<feature type="transmembrane region" description="Helical" evidence="7">
    <location>
        <begin position="678"/>
        <end position="701"/>
    </location>
</feature>
<evidence type="ECO:0000256" key="4">
    <source>
        <dbReference type="ARBA" id="ARBA00022989"/>
    </source>
</evidence>
<feature type="transmembrane region" description="Helical" evidence="7">
    <location>
        <begin position="543"/>
        <end position="562"/>
    </location>
</feature>
<feature type="region of interest" description="Disordered" evidence="6">
    <location>
        <begin position="216"/>
        <end position="251"/>
    </location>
</feature>
<keyword evidence="2" id="KW-0813">Transport</keyword>
<dbReference type="InterPro" id="IPR020846">
    <property type="entry name" value="MFS_dom"/>
</dbReference>
<feature type="transmembrane region" description="Helical" evidence="7">
    <location>
        <begin position="340"/>
        <end position="364"/>
    </location>
</feature>
<dbReference type="SUPFAM" id="SSF103473">
    <property type="entry name" value="MFS general substrate transporter"/>
    <property type="match status" value="1"/>
</dbReference>
<protein>
    <recommendedName>
        <fullName evidence="8">Major facilitator superfamily (MFS) profile domain-containing protein</fullName>
    </recommendedName>
</protein>
<feature type="compositionally biased region" description="Basic and acidic residues" evidence="6">
    <location>
        <begin position="299"/>
        <end position="309"/>
    </location>
</feature>
<feature type="transmembrane region" description="Helical" evidence="7">
    <location>
        <begin position="469"/>
        <end position="494"/>
    </location>
</feature>
<keyword evidence="10" id="KW-1185">Reference proteome</keyword>
<evidence type="ECO:0000313" key="10">
    <source>
        <dbReference type="Proteomes" id="UP001196413"/>
    </source>
</evidence>
<feature type="region of interest" description="Disordered" evidence="6">
    <location>
        <begin position="299"/>
        <end position="327"/>
    </location>
</feature>
<evidence type="ECO:0000259" key="8">
    <source>
        <dbReference type="PROSITE" id="PS50850"/>
    </source>
</evidence>
<feature type="transmembrane region" description="Helical" evidence="7">
    <location>
        <begin position="608"/>
        <end position="626"/>
    </location>
</feature>
<reference evidence="9" key="1">
    <citation type="submission" date="2021-06" db="EMBL/GenBank/DDBJ databases">
        <title>Parelaphostrongylus tenuis whole genome reference sequence.</title>
        <authorList>
            <person name="Garwood T.J."/>
            <person name="Larsen P.A."/>
            <person name="Fountain-Jones N.M."/>
            <person name="Garbe J.R."/>
            <person name="Macchietto M.G."/>
            <person name="Kania S.A."/>
            <person name="Gerhold R.W."/>
            <person name="Richards J.E."/>
            <person name="Wolf T.M."/>
        </authorList>
    </citation>
    <scope>NUCLEOTIDE SEQUENCE</scope>
    <source>
        <strain evidence="9">MNPRO001-30</strain>
        <tissue evidence="9">Meninges</tissue>
    </source>
</reference>
<dbReference type="Proteomes" id="UP001196413">
    <property type="component" value="Unassembled WGS sequence"/>
</dbReference>
<dbReference type="PANTHER" id="PTHR23506:SF26">
    <property type="entry name" value="MFS-TYPE TRANSPORTER SLC18B1"/>
    <property type="match status" value="1"/>
</dbReference>
<feature type="transmembrane region" description="Helical" evidence="7">
    <location>
        <begin position="500"/>
        <end position="522"/>
    </location>
</feature>
<feature type="transmembrane region" description="Helical" evidence="7">
    <location>
        <begin position="408"/>
        <end position="428"/>
    </location>
</feature>
<feature type="transmembrane region" description="Helical" evidence="7">
    <location>
        <begin position="376"/>
        <end position="396"/>
    </location>
</feature>
<name>A0AAD5QC05_PARTN</name>
<evidence type="ECO:0000256" key="5">
    <source>
        <dbReference type="ARBA" id="ARBA00023136"/>
    </source>
</evidence>
<dbReference type="GO" id="GO:0016020">
    <property type="term" value="C:membrane"/>
    <property type="evidence" value="ECO:0007669"/>
    <property type="project" value="UniProtKB-SubCell"/>
</dbReference>
<evidence type="ECO:0000313" key="9">
    <source>
        <dbReference type="EMBL" id="KAJ1346032.1"/>
    </source>
</evidence>
<accession>A0AAD5QC05</accession>
<evidence type="ECO:0000256" key="6">
    <source>
        <dbReference type="SAM" id="MobiDB-lite"/>
    </source>
</evidence>
<comment type="subcellular location">
    <subcellularLocation>
        <location evidence="1">Membrane</location>
        <topology evidence="1">Multi-pass membrane protein</topology>
    </subcellularLocation>
</comment>
<comment type="caution">
    <text evidence="9">The sequence shown here is derived from an EMBL/GenBank/DDBJ whole genome shotgun (WGS) entry which is preliminary data.</text>
</comment>
<organism evidence="9 10">
    <name type="scientific">Parelaphostrongylus tenuis</name>
    <name type="common">Meningeal worm</name>
    <dbReference type="NCBI Taxonomy" id="148309"/>
    <lineage>
        <taxon>Eukaryota</taxon>
        <taxon>Metazoa</taxon>
        <taxon>Ecdysozoa</taxon>
        <taxon>Nematoda</taxon>
        <taxon>Chromadorea</taxon>
        <taxon>Rhabditida</taxon>
        <taxon>Rhabditina</taxon>
        <taxon>Rhabditomorpha</taxon>
        <taxon>Strongyloidea</taxon>
        <taxon>Metastrongylidae</taxon>
        <taxon>Parelaphostrongylus</taxon>
    </lineage>
</organism>
<evidence type="ECO:0000256" key="1">
    <source>
        <dbReference type="ARBA" id="ARBA00004141"/>
    </source>
</evidence>